<dbReference type="InterPro" id="IPR012839">
    <property type="entry name" value="Organic_radical_activase"/>
</dbReference>
<evidence type="ECO:0000256" key="4">
    <source>
        <dbReference type="ARBA" id="ARBA00022691"/>
    </source>
</evidence>
<dbReference type="SUPFAM" id="SSF54862">
    <property type="entry name" value="4Fe-4S ferredoxins"/>
    <property type="match status" value="1"/>
</dbReference>
<dbReference type="NCBIfam" id="NF043069">
    <property type="entry name" value="T4HPD_activ_SAM"/>
    <property type="match status" value="1"/>
</dbReference>
<dbReference type="InterPro" id="IPR007197">
    <property type="entry name" value="rSAM"/>
</dbReference>
<dbReference type="Proteomes" id="UP000462363">
    <property type="component" value="Unassembled WGS sequence"/>
</dbReference>
<evidence type="ECO:0000256" key="7">
    <source>
        <dbReference type="ARBA" id="ARBA00023004"/>
    </source>
</evidence>
<evidence type="ECO:0000256" key="9">
    <source>
        <dbReference type="ARBA" id="ARBA00047365"/>
    </source>
</evidence>
<keyword evidence="6" id="KW-0560">Oxidoreductase</keyword>
<dbReference type="InterPro" id="IPR017896">
    <property type="entry name" value="4Fe4S_Fe-S-bd"/>
</dbReference>
<name>A0A844F5Q4_CLOSV</name>
<dbReference type="AlphaFoldDB" id="A0A844F5Q4"/>
<comment type="cofactor">
    <cofactor evidence="1">
        <name>[4Fe-4S] cluster</name>
        <dbReference type="ChEBI" id="CHEBI:49883"/>
    </cofactor>
</comment>
<dbReference type="InterPro" id="IPR034457">
    <property type="entry name" value="Organic_radical-activating"/>
</dbReference>
<evidence type="ECO:0000256" key="2">
    <source>
        <dbReference type="ARBA" id="ARBA00009777"/>
    </source>
</evidence>
<evidence type="ECO:0000313" key="13">
    <source>
        <dbReference type="Proteomes" id="UP000462363"/>
    </source>
</evidence>
<evidence type="ECO:0000256" key="3">
    <source>
        <dbReference type="ARBA" id="ARBA00022485"/>
    </source>
</evidence>
<evidence type="ECO:0000256" key="1">
    <source>
        <dbReference type="ARBA" id="ARBA00001966"/>
    </source>
</evidence>
<dbReference type="RefSeq" id="WP_154323031.1">
    <property type="nucleotide sequence ID" value="NZ_CP045695.1"/>
</dbReference>
<keyword evidence="4" id="KW-0949">S-adenosyl-L-methionine</keyword>
<accession>A0A844F5Q4</accession>
<evidence type="ECO:0000256" key="6">
    <source>
        <dbReference type="ARBA" id="ARBA00023002"/>
    </source>
</evidence>
<dbReference type="InterPro" id="IPR058240">
    <property type="entry name" value="rSAM_sf"/>
</dbReference>
<organism evidence="12 13">
    <name type="scientific">Clostridium scindens (strain JCM 10418 / VPI 12708)</name>
    <dbReference type="NCBI Taxonomy" id="29347"/>
    <lineage>
        <taxon>Bacteria</taxon>
        <taxon>Bacillati</taxon>
        <taxon>Bacillota</taxon>
        <taxon>Clostridia</taxon>
        <taxon>Lachnospirales</taxon>
        <taxon>Lachnospiraceae</taxon>
    </lineage>
</organism>
<keyword evidence="7" id="KW-0408">Iron</keyword>
<keyword evidence="5" id="KW-0479">Metal-binding</keyword>
<dbReference type="SUPFAM" id="SSF102114">
    <property type="entry name" value="Radical SAM enzymes"/>
    <property type="match status" value="1"/>
</dbReference>
<proteinExistence type="inferred from homology"/>
<dbReference type="PROSITE" id="PS01087">
    <property type="entry name" value="RADICAL_ACTIVATING"/>
    <property type="match status" value="1"/>
</dbReference>
<dbReference type="PROSITE" id="PS51379">
    <property type="entry name" value="4FE4S_FER_2"/>
    <property type="match status" value="2"/>
</dbReference>
<dbReference type="PROSITE" id="PS00198">
    <property type="entry name" value="4FE4S_FER_1"/>
    <property type="match status" value="1"/>
</dbReference>
<feature type="domain" description="4Fe-4S ferredoxin-type" evidence="10">
    <location>
        <begin position="44"/>
        <end position="73"/>
    </location>
</feature>
<dbReference type="InterPro" id="IPR050014">
    <property type="entry name" value="T4HPD_activ_SAM"/>
</dbReference>
<dbReference type="SFLD" id="SFLDG01066">
    <property type="entry name" value="organic_radical-activating_enz"/>
    <property type="match status" value="1"/>
</dbReference>
<dbReference type="InterPro" id="IPR040074">
    <property type="entry name" value="BssD/PflA/YjjW"/>
</dbReference>
<feature type="domain" description="Radical SAM core" evidence="11">
    <location>
        <begin position="10"/>
        <end position="296"/>
    </location>
</feature>
<dbReference type="SFLD" id="SFLDG01118">
    <property type="entry name" value="activating_enzymes__group_2"/>
    <property type="match status" value="1"/>
</dbReference>
<dbReference type="InterPro" id="IPR017900">
    <property type="entry name" value="4Fe4S_Fe_S_CS"/>
</dbReference>
<dbReference type="Gene3D" id="3.30.70.20">
    <property type="match status" value="1"/>
</dbReference>
<evidence type="ECO:0000256" key="5">
    <source>
        <dbReference type="ARBA" id="ARBA00022723"/>
    </source>
</evidence>
<comment type="caution">
    <text evidence="12">The sequence shown here is derived from an EMBL/GenBank/DDBJ whole genome shotgun (WGS) entry which is preliminary data.</text>
</comment>
<dbReference type="InterPro" id="IPR001989">
    <property type="entry name" value="Radical_activat_CS"/>
</dbReference>
<dbReference type="InterPro" id="IPR013785">
    <property type="entry name" value="Aldolase_TIM"/>
</dbReference>
<dbReference type="Gene3D" id="3.20.20.70">
    <property type="entry name" value="Aldolase class I"/>
    <property type="match status" value="1"/>
</dbReference>
<dbReference type="PANTHER" id="PTHR30352:SF4">
    <property type="entry name" value="PYRUVATE FORMATE-LYASE 2-ACTIVATING ENZYME"/>
    <property type="match status" value="1"/>
</dbReference>
<dbReference type="SFLD" id="SFLDS00029">
    <property type="entry name" value="Radical_SAM"/>
    <property type="match status" value="1"/>
</dbReference>
<dbReference type="Pfam" id="PF04055">
    <property type="entry name" value="Radical_SAM"/>
    <property type="match status" value="1"/>
</dbReference>
<gene>
    <name evidence="12" type="ORF">FYJ37_06285</name>
</gene>
<dbReference type="PROSITE" id="PS51918">
    <property type="entry name" value="RADICAL_SAM"/>
    <property type="match status" value="1"/>
</dbReference>
<dbReference type="GO" id="GO:0043364">
    <property type="term" value="F:glycyl-radical enzyme activating activity"/>
    <property type="evidence" value="ECO:0007669"/>
    <property type="project" value="InterPro"/>
</dbReference>
<dbReference type="GO" id="GO:0051539">
    <property type="term" value="F:4 iron, 4 sulfur cluster binding"/>
    <property type="evidence" value="ECO:0007669"/>
    <property type="project" value="UniProtKB-KW"/>
</dbReference>
<dbReference type="EMBL" id="VUMB01000010">
    <property type="protein sequence ID" value="MSS39966.1"/>
    <property type="molecule type" value="Genomic_DNA"/>
</dbReference>
<keyword evidence="8" id="KW-0411">Iron-sulfur</keyword>
<comment type="similarity">
    <text evidence="2">Belongs to the organic radical-activating enzymes family.</text>
</comment>
<dbReference type="PANTHER" id="PTHR30352">
    <property type="entry name" value="PYRUVATE FORMATE-LYASE-ACTIVATING ENZYME"/>
    <property type="match status" value="1"/>
</dbReference>
<dbReference type="NCBIfam" id="TIGR02494">
    <property type="entry name" value="PFLE_PFLC"/>
    <property type="match status" value="1"/>
</dbReference>
<evidence type="ECO:0000259" key="11">
    <source>
        <dbReference type="PROSITE" id="PS51918"/>
    </source>
</evidence>
<sequence>MSLITSIQKYSIHDGDGIRTTVFFKGCQLRCVWCHNPETQSYKKQMLYDAERCTGCRNCEPACPNRAIRGEEGKVFTDMRLCDGCGTCVDFCNQNLREIVGREYSVDELVKELKKDEMFYEESGGGVTLSGGEVMTADMDYVEELAKKLYRHGITVTIDTCGQAPYENFARILPYVDTFLYDIKTMDSQIHKKYMGAGNETILSNLERLSAAGARIYIRIPTIKEVNGTDEDMKAMIKYLQEKNIRVANINLPPYHNTGSGKYEKIGRTYEGTELHAPEKEEMEHFVDLFKEAGFHNIKIGG</sequence>
<reference evidence="12 13" key="1">
    <citation type="submission" date="2019-08" db="EMBL/GenBank/DDBJ databases">
        <title>In-depth cultivation of the pig gut microbiome towards novel bacterial diversity and tailored functional studies.</title>
        <authorList>
            <person name="Wylensek D."/>
            <person name="Hitch T.C.A."/>
            <person name="Clavel T."/>
        </authorList>
    </citation>
    <scope>NUCLEOTIDE SEQUENCE [LARGE SCALE GENOMIC DNA]</scope>
    <source>
        <strain evidence="12 13">BL-389-WT-3D</strain>
    </source>
</reference>
<dbReference type="GO" id="GO:0046872">
    <property type="term" value="F:metal ion binding"/>
    <property type="evidence" value="ECO:0007669"/>
    <property type="project" value="UniProtKB-KW"/>
</dbReference>
<dbReference type="Pfam" id="PF00037">
    <property type="entry name" value="Fer4"/>
    <property type="match status" value="1"/>
</dbReference>
<feature type="domain" description="4Fe-4S ferredoxin-type" evidence="10">
    <location>
        <begin position="74"/>
        <end position="102"/>
    </location>
</feature>
<comment type="catalytic activity">
    <reaction evidence="9">
        <text>glycyl-[protein] + reduced [flavodoxin] + S-adenosyl-L-methionine = glycin-2-yl radical-[protein] + semiquinone [flavodoxin] + 5'-deoxyadenosine + L-methionine + H(+)</text>
        <dbReference type="Rhea" id="RHEA:61976"/>
        <dbReference type="Rhea" id="RHEA-COMP:10622"/>
        <dbReference type="Rhea" id="RHEA-COMP:14480"/>
        <dbReference type="Rhea" id="RHEA-COMP:15993"/>
        <dbReference type="Rhea" id="RHEA-COMP:15994"/>
        <dbReference type="ChEBI" id="CHEBI:15378"/>
        <dbReference type="ChEBI" id="CHEBI:17319"/>
        <dbReference type="ChEBI" id="CHEBI:29947"/>
        <dbReference type="ChEBI" id="CHEBI:32722"/>
        <dbReference type="ChEBI" id="CHEBI:57618"/>
        <dbReference type="ChEBI" id="CHEBI:57844"/>
        <dbReference type="ChEBI" id="CHEBI:59789"/>
        <dbReference type="ChEBI" id="CHEBI:140311"/>
    </reaction>
</comment>
<protein>
    <submittedName>
        <fullName evidence="12">Glycyl-radical enzyme activating protein</fullName>
    </submittedName>
</protein>
<evidence type="ECO:0000256" key="8">
    <source>
        <dbReference type="ARBA" id="ARBA00023014"/>
    </source>
</evidence>
<keyword evidence="3" id="KW-0004">4Fe-4S</keyword>
<evidence type="ECO:0000259" key="10">
    <source>
        <dbReference type="PROSITE" id="PS51379"/>
    </source>
</evidence>
<evidence type="ECO:0000313" key="12">
    <source>
        <dbReference type="EMBL" id="MSS39966.1"/>
    </source>
</evidence>
<dbReference type="PIRSF" id="PIRSF000371">
    <property type="entry name" value="PFL_act_enz"/>
    <property type="match status" value="1"/>
</dbReference>